<protein>
    <recommendedName>
        <fullName evidence="2 5">Vacuolar protein sorting-associated protein 29</fullName>
    </recommendedName>
</protein>
<keyword evidence="4" id="KW-0653">Protein transport</keyword>
<comment type="similarity">
    <text evidence="1 5">Belongs to the VPS29 family.</text>
</comment>
<evidence type="ECO:0000256" key="5">
    <source>
        <dbReference type="RuleBase" id="RU362040"/>
    </source>
</evidence>
<feature type="compositionally biased region" description="Low complexity" evidence="6">
    <location>
        <begin position="215"/>
        <end position="228"/>
    </location>
</feature>
<dbReference type="PANTHER" id="PTHR11124">
    <property type="entry name" value="VACUOLAR SORTING PROTEIN VPS29"/>
    <property type="match status" value="1"/>
</dbReference>
<evidence type="ECO:0000256" key="6">
    <source>
        <dbReference type="SAM" id="MobiDB-lite"/>
    </source>
</evidence>
<dbReference type="EMBL" id="JAGRRH010000007">
    <property type="protein sequence ID" value="KAG7366618.1"/>
    <property type="molecule type" value="Genomic_DNA"/>
</dbReference>
<dbReference type="InterPro" id="IPR028661">
    <property type="entry name" value="Vps29"/>
</dbReference>
<feature type="domain" description="Calcineurin-like phosphoesterase" evidence="7">
    <location>
        <begin position="23"/>
        <end position="161"/>
    </location>
</feature>
<dbReference type="FunFam" id="3.60.21.10:FF:000015">
    <property type="entry name" value="Vacuolar protein sorting-associated protein 29"/>
    <property type="match status" value="1"/>
</dbReference>
<sequence>MDLPAQLQSDRRKIIMANFGELVLVLGDLHIPERAHAIPESFKRMLVPNKMKHILCTGNISREQYNDLCQLAPSVHVVRGDFDNDESLQFPESSILQVGQFRIGLIHGHQLLPYGSQDAKARLRRTMNVDILVSGHTHQNEVVLDDGHYFINPGSITGAYSSLTLDPVPSFILLAIQDTKLVCYVYELGSGGEVEVSKTEFTKAASLRDDGTAPSSNNQSSLMQSLLA</sequence>
<evidence type="ECO:0000313" key="8">
    <source>
        <dbReference type="EMBL" id="KAG7366618.1"/>
    </source>
</evidence>
<dbReference type="GO" id="GO:0042147">
    <property type="term" value="P:retrograde transport, endosome to Golgi"/>
    <property type="evidence" value="ECO:0007669"/>
    <property type="project" value="InterPro"/>
</dbReference>
<dbReference type="InterPro" id="IPR000979">
    <property type="entry name" value="Phosphodiesterase_MJ0936/Vps29"/>
</dbReference>
<gene>
    <name evidence="8" type="ORF">IV203_029288</name>
</gene>
<evidence type="ECO:0000313" key="9">
    <source>
        <dbReference type="Proteomes" id="UP000693970"/>
    </source>
</evidence>
<dbReference type="GO" id="GO:0030904">
    <property type="term" value="C:retromer complex"/>
    <property type="evidence" value="ECO:0007669"/>
    <property type="project" value="InterPro"/>
</dbReference>
<dbReference type="Proteomes" id="UP000693970">
    <property type="component" value="Unassembled WGS sequence"/>
</dbReference>
<dbReference type="AlphaFoldDB" id="A0A9K3LRF4"/>
<accession>A0A9K3LRF4</accession>
<evidence type="ECO:0000256" key="4">
    <source>
        <dbReference type="ARBA" id="ARBA00022927"/>
    </source>
</evidence>
<dbReference type="OrthoDB" id="10258130at2759"/>
<evidence type="ECO:0000256" key="3">
    <source>
        <dbReference type="ARBA" id="ARBA00022448"/>
    </source>
</evidence>
<keyword evidence="9" id="KW-1185">Reference proteome</keyword>
<dbReference type="GO" id="GO:0031410">
    <property type="term" value="C:cytoplasmic vesicle"/>
    <property type="evidence" value="ECO:0007669"/>
    <property type="project" value="UniProtKB-ARBA"/>
</dbReference>
<dbReference type="GO" id="GO:0005829">
    <property type="term" value="C:cytosol"/>
    <property type="evidence" value="ECO:0007669"/>
    <property type="project" value="GOC"/>
</dbReference>
<reference evidence="8" key="1">
    <citation type="journal article" date="2021" name="Sci. Rep.">
        <title>Diploid genomic architecture of Nitzschia inconspicua, an elite biomass production diatom.</title>
        <authorList>
            <person name="Oliver A."/>
            <person name="Podell S."/>
            <person name="Pinowska A."/>
            <person name="Traller J.C."/>
            <person name="Smith S.R."/>
            <person name="McClure R."/>
            <person name="Beliaev A."/>
            <person name="Bohutskyi P."/>
            <person name="Hill E.A."/>
            <person name="Rabines A."/>
            <person name="Zheng H."/>
            <person name="Allen L.Z."/>
            <person name="Kuo A."/>
            <person name="Grigoriev I.V."/>
            <person name="Allen A.E."/>
            <person name="Hazlebeck D."/>
            <person name="Allen E.E."/>
        </authorList>
    </citation>
    <scope>NUCLEOTIDE SEQUENCE</scope>
    <source>
        <strain evidence="8">Hildebrandi</strain>
    </source>
</reference>
<evidence type="ECO:0000256" key="1">
    <source>
        <dbReference type="ARBA" id="ARBA00005945"/>
    </source>
</evidence>
<comment type="caution">
    <text evidence="8">The sequence shown here is derived from an EMBL/GenBank/DDBJ whole genome shotgun (WGS) entry which is preliminary data.</text>
</comment>
<evidence type="ECO:0000256" key="2">
    <source>
        <dbReference type="ARBA" id="ARBA00017767"/>
    </source>
</evidence>
<dbReference type="Pfam" id="PF12850">
    <property type="entry name" value="Metallophos_2"/>
    <property type="match status" value="1"/>
</dbReference>
<name>A0A9K3LRF4_9STRA</name>
<dbReference type="InterPro" id="IPR024654">
    <property type="entry name" value="Calcineurin-like_PHP_lpxH"/>
</dbReference>
<feature type="region of interest" description="Disordered" evidence="6">
    <location>
        <begin position="207"/>
        <end position="228"/>
    </location>
</feature>
<organism evidence="8 9">
    <name type="scientific">Nitzschia inconspicua</name>
    <dbReference type="NCBI Taxonomy" id="303405"/>
    <lineage>
        <taxon>Eukaryota</taxon>
        <taxon>Sar</taxon>
        <taxon>Stramenopiles</taxon>
        <taxon>Ochrophyta</taxon>
        <taxon>Bacillariophyta</taxon>
        <taxon>Bacillariophyceae</taxon>
        <taxon>Bacillariophycidae</taxon>
        <taxon>Bacillariales</taxon>
        <taxon>Bacillariaceae</taxon>
        <taxon>Nitzschia</taxon>
    </lineage>
</organism>
<dbReference type="CDD" id="cd07394">
    <property type="entry name" value="MPP_Vps29"/>
    <property type="match status" value="1"/>
</dbReference>
<dbReference type="NCBIfam" id="TIGR00040">
    <property type="entry name" value="yfcE"/>
    <property type="match status" value="1"/>
</dbReference>
<proteinExistence type="inferred from homology"/>
<keyword evidence="3" id="KW-0813">Transport</keyword>
<dbReference type="GO" id="GO:0015031">
    <property type="term" value="P:protein transport"/>
    <property type="evidence" value="ECO:0007669"/>
    <property type="project" value="UniProtKB-KW"/>
</dbReference>
<evidence type="ECO:0000259" key="7">
    <source>
        <dbReference type="Pfam" id="PF12850"/>
    </source>
</evidence>
<reference evidence="8" key="2">
    <citation type="submission" date="2021-04" db="EMBL/GenBank/DDBJ databases">
        <authorList>
            <person name="Podell S."/>
        </authorList>
    </citation>
    <scope>NUCLEOTIDE SEQUENCE</scope>
    <source>
        <strain evidence="8">Hildebrandi</strain>
    </source>
</reference>